<dbReference type="AlphaFoldDB" id="A0A1A9UIQ9"/>
<organism evidence="1 2">
    <name type="scientific">Glossina austeni</name>
    <name type="common">Savannah tsetse fly</name>
    <dbReference type="NCBI Taxonomy" id="7395"/>
    <lineage>
        <taxon>Eukaryota</taxon>
        <taxon>Metazoa</taxon>
        <taxon>Ecdysozoa</taxon>
        <taxon>Arthropoda</taxon>
        <taxon>Hexapoda</taxon>
        <taxon>Insecta</taxon>
        <taxon>Pterygota</taxon>
        <taxon>Neoptera</taxon>
        <taxon>Endopterygota</taxon>
        <taxon>Diptera</taxon>
        <taxon>Brachycera</taxon>
        <taxon>Muscomorpha</taxon>
        <taxon>Hippoboscoidea</taxon>
        <taxon>Glossinidae</taxon>
        <taxon>Glossina</taxon>
    </lineage>
</organism>
<dbReference type="VEuPathDB" id="VectorBase:GAUT006210"/>
<name>A0A1A9UIQ9_GLOAU</name>
<protein>
    <submittedName>
        <fullName evidence="1">Uncharacterized protein</fullName>
    </submittedName>
</protein>
<dbReference type="EnsemblMetazoa" id="GAUT006210-RA">
    <property type="protein sequence ID" value="GAUT006210-PA"/>
    <property type="gene ID" value="GAUT006210"/>
</dbReference>
<evidence type="ECO:0000313" key="1">
    <source>
        <dbReference type="EnsemblMetazoa" id="GAUT006210-PA"/>
    </source>
</evidence>
<dbReference type="Proteomes" id="UP000078200">
    <property type="component" value="Unassembled WGS sequence"/>
</dbReference>
<reference evidence="1" key="1">
    <citation type="submission" date="2020-05" db="UniProtKB">
        <authorList>
            <consortium name="EnsemblMetazoa"/>
        </authorList>
    </citation>
    <scope>IDENTIFICATION</scope>
    <source>
        <strain evidence="1">TTRI</strain>
    </source>
</reference>
<evidence type="ECO:0000313" key="2">
    <source>
        <dbReference type="Proteomes" id="UP000078200"/>
    </source>
</evidence>
<proteinExistence type="predicted"/>
<sequence>MYYLFNPCQATTGSGSDRYISCWLCERYGYFKCADLTGRALDAVRVAAKGQRRSCPDRGEKDSDFDTLFTQTKLGLLETKKLLKSVIAKFKQCHEMFEADLRGEGWRSAVFGNQIHIKTHEPNPTNNNKQGDLKHLLTLSQSTILTTAPI</sequence>
<accession>A0A1A9UIQ9</accession>
<keyword evidence="2" id="KW-1185">Reference proteome</keyword>